<gene>
    <name evidence="1" type="ORF">EYD46_10930</name>
</gene>
<protein>
    <submittedName>
        <fullName evidence="1">MmcQ/YjbR family DNA-binding protein</fullName>
    </submittedName>
</protein>
<dbReference type="RefSeq" id="WP_130937188.1">
    <property type="nucleotide sequence ID" value="NZ_BMEE01000003.1"/>
</dbReference>
<dbReference type="InterPro" id="IPR058532">
    <property type="entry name" value="YjbR/MT2646/Rv2570-like"/>
</dbReference>
<keyword evidence="2" id="KW-1185">Reference proteome</keyword>
<dbReference type="Proteomes" id="UP000292372">
    <property type="component" value="Unassembled WGS sequence"/>
</dbReference>
<dbReference type="Gene3D" id="3.90.1150.30">
    <property type="match status" value="1"/>
</dbReference>
<dbReference type="AlphaFoldDB" id="A0A4V2JAX8"/>
<dbReference type="PANTHER" id="PTHR35145">
    <property type="entry name" value="CYTOPLASMIC PROTEIN-RELATED"/>
    <property type="match status" value="1"/>
</dbReference>
<sequence>MNIEQIRTYCLSKKGTTEDFPFDEDTLVFKVLGKMFALASLKWWERGEAAINLKADPEYSETLRAEYNSIRPGYHMSKKHWNTLYIYEGELEPKLIKELIDHSYEMVVKGMTKKMRKQLNITAD</sequence>
<reference evidence="1 2" key="1">
    <citation type="journal article" date="2015" name="Int. J. Syst. Evol. Microbiol.">
        <title>Hyunsoonleella pacifica sp. nov., isolated from seawater of South Pacific Gyre.</title>
        <authorList>
            <person name="Gao X."/>
            <person name="Zhang Z."/>
            <person name="Dai X."/>
            <person name="Zhang X.H."/>
        </authorList>
    </citation>
    <scope>NUCLEOTIDE SEQUENCE [LARGE SCALE GENOMIC DNA]</scope>
    <source>
        <strain evidence="1 2">SW033</strain>
    </source>
</reference>
<dbReference type="PANTHER" id="PTHR35145:SF1">
    <property type="entry name" value="CYTOPLASMIC PROTEIN"/>
    <property type="match status" value="1"/>
</dbReference>
<dbReference type="EMBL" id="SIRS01000004">
    <property type="protein sequence ID" value="TBN15635.1"/>
    <property type="molecule type" value="Genomic_DNA"/>
</dbReference>
<name>A0A4V2JAX8_9FLAO</name>
<keyword evidence="1" id="KW-0238">DNA-binding</keyword>
<organism evidence="1 2">
    <name type="scientific">Hyunsoonleella pacifica</name>
    <dbReference type="NCBI Taxonomy" id="1080224"/>
    <lineage>
        <taxon>Bacteria</taxon>
        <taxon>Pseudomonadati</taxon>
        <taxon>Bacteroidota</taxon>
        <taxon>Flavobacteriia</taxon>
        <taxon>Flavobacteriales</taxon>
        <taxon>Flavobacteriaceae</taxon>
    </lineage>
</organism>
<dbReference type="Pfam" id="PF04237">
    <property type="entry name" value="YjbR"/>
    <property type="match status" value="1"/>
</dbReference>
<dbReference type="InterPro" id="IPR007351">
    <property type="entry name" value="YjbR"/>
</dbReference>
<proteinExistence type="predicted"/>
<evidence type="ECO:0000313" key="1">
    <source>
        <dbReference type="EMBL" id="TBN15635.1"/>
    </source>
</evidence>
<accession>A0A4V2JAX8</accession>
<dbReference type="GO" id="GO:0003677">
    <property type="term" value="F:DNA binding"/>
    <property type="evidence" value="ECO:0007669"/>
    <property type="project" value="UniProtKB-KW"/>
</dbReference>
<evidence type="ECO:0000313" key="2">
    <source>
        <dbReference type="Proteomes" id="UP000292372"/>
    </source>
</evidence>
<dbReference type="SUPFAM" id="SSF142906">
    <property type="entry name" value="YjbR-like"/>
    <property type="match status" value="1"/>
</dbReference>
<comment type="caution">
    <text evidence="1">The sequence shown here is derived from an EMBL/GenBank/DDBJ whole genome shotgun (WGS) entry which is preliminary data.</text>
</comment>
<dbReference type="OrthoDB" id="9789813at2"/>
<dbReference type="InterPro" id="IPR038056">
    <property type="entry name" value="YjbR-like_sf"/>
</dbReference>